<dbReference type="AlphaFoldDB" id="A0A7W4NVD8"/>
<dbReference type="InterPro" id="IPR000847">
    <property type="entry name" value="LysR_HTH_N"/>
</dbReference>
<keyword evidence="3" id="KW-1185">Reference proteome</keyword>
<accession>A0A7W4NVD8</accession>
<proteinExistence type="predicted"/>
<dbReference type="InterPro" id="IPR009057">
    <property type="entry name" value="Homeodomain-like_sf"/>
</dbReference>
<dbReference type="InterPro" id="IPR003018">
    <property type="entry name" value="GAF"/>
</dbReference>
<gene>
    <name evidence="2" type="ORF">HLH36_05125</name>
</gene>
<evidence type="ECO:0000259" key="1">
    <source>
        <dbReference type="PROSITE" id="PS50931"/>
    </source>
</evidence>
<organism evidence="2 3">
    <name type="scientific">Gluconacetobacter aggeris</name>
    <dbReference type="NCBI Taxonomy" id="1286186"/>
    <lineage>
        <taxon>Bacteria</taxon>
        <taxon>Pseudomonadati</taxon>
        <taxon>Pseudomonadota</taxon>
        <taxon>Alphaproteobacteria</taxon>
        <taxon>Acetobacterales</taxon>
        <taxon>Acetobacteraceae</taxon>
        <taxon>Gluconacetobacter</taxon>
    </lineage>
</organism>
<dbReference type="Pfam" id="PF01590">
    <property type="entry name" value="GAF"/>
    <property type="match status" value="1"/>
</dbReference>
<evidence type="ECO:0000313" key="3">
    <source>
        <dbReference type="Proteomes" id="UP000559860"/>
    </source>
</evidence>
<dbReference type="EMBL" id="JABEQD010000002">
    <property type="protein sequence ID" value="MBB2167741.1"/>
    <property type="molecule type" value="Genomic_DNA"/>
</dbReference>
<protein>
    <submittedName>
        <fullName evidence="2">Sigma-54-dependent Fis family transcriptional regulator</fullName>
    </submittedName>
</protein>
<dbReference type="InterPro" id="IPR029016">
    <property type="entry name" value="GAF-like_dom_sf"/>
</dbReference>
<evidence type="ECO:0000313" key="2">
    <source>
        <dbReference type="EMBL" id="MBB2167741.1"/>
    </source>
</evidence>
<comment type="caution">
    <text evidence="2">The sequence shown here is derived from an EMBL/GenBank/DDBJ whole genome shotgun (WGS) entry which is preliminary data.</text>
</comment>
<name>A0A7W4NVD8_9PROT</name>
<dbReference type="GO" id="GO:0003700">
    <property type="term" value="F:DNA-binding transcription factor activity"/>
    <property type="evidence" value="ECO:0007669"/>
    <property type="project" value="InterPro"/>
</dbReference>
<dbReference type="PROSITE" id="PS50931">
    <property type="entry name" value="HTH_LYSR"/>
    <property type="match status" value="1"/>
</dbReference>
<dbReference type="Pfam" id="PF02954">
    <property type="entry name" value="HTH_8"/>
    <property type="match status" value="1"/>
</dbReference>
<feature type="domain" description="HTH lysR-type" evidence="1">
    <location>
        <begin position="296"/>
        <end position="322"/>
    </location>
</feature>
<dbReference type="GO" id="GO:0043565">
    <property type="term" value="F:sequence-specific DNA binding"/>
    <property type="evidence" value="ECO:0007669"/>
    <property type="project" value="InterPro"/>
</dbReference>
<dbReference type="SUPFAM" id="SSF55781">
    <property type="entry name" value="GAF domain-like"/>
    <property type="match status" value="1"/>
</dbReference>
<dbReference type="Gene3D" id="3.30.450.40">
    <property type="match status" value="1"/>
</dbReference>
<dbReference type="PRINTS" id="PR01590">
    <property type="entry name" value="HTHFIS"/>
</dbReference>
<dbReference type="Proteomes" id="UP000559860">
    <property type="component" value="Unassembled WGS sequence"/>
</dbReference>
<dbReference type="Gene3D" id="1.10.10.60">
    <property type="entry name" value="Homeodomain-like"/>
    <property type="match status" value="1"/>
</dbReference>
<sequence length="322" mass="35077">MTKTRSLDDHHHASVNVHHADRIYSMLKDESASGRSALAASWSRSLRHYGLNPNHDDPPHRLDAQAYREARERSALLLHAAQPVLDRLASAVRRGGFCMLLSDAHGVALEQRCMAGDEEIFSSWGLNLGAIWDEAHEGTNGIGTCLAEDRVLTIHRDQHFFSRNAGLSCTMAPIHDPAGSPIGGIDISSCRNDCDTATLSFLSLVVEDAARRIETRLFGEAFAGHRIISLGNEAQALLALDENEVIVGTNKAARALFGLRAGKPMTLPDLLSDTGHEDPGRAAHAALQRVLKRCNGNISAAARELGVSRATLHRRLKRHEAH</sequence>
<dbReference type="SUPFAM" id="SSF46689">
    <property type="entry name" value="Homeodomain-like"/>
    <property type="match status" value="1"/>
</dbReference>
<reference evidence="2 3" key="1">
    <citation type="submission" date="2020-04" db="EMBL/GenBank/DDBJ databases">
        <title>Description of novel Gluconacetobacter.</title>
        <authorList>
            <person name="Sombolestani A."/>
        </authorList>
    </citation>
    <scope>NUCLEOTIDE SEQUENCE [LARGE SCALE GENOMIC DNA]</scope>
    <source>
        <strain evidence="2 3">LMG 27801</strain>
    </source>
</reference>
<dbReference type="InterPro" id="IPR002197">
    <property type="entry name" value="HTH_Fis"/>
</dbReference>